<organism evidence="3 4">
    <name type="scientific">Ectocarpus siliculosus</name>
    <name type="common">Brown alga</name>
    <name type="synonym">Conferva siliculosa</name>
    <dbReference type="NCBI Taxonomy" id="2880"/>
    <lineage>
        <taxon>Eukaryota</taxon>
        <taxon>Sar</taxon>
        <taxon>Stramenopiles</taxon>
        <taxon>Ochrophyta</taxon>
        <taxon>PX clade</taxon>
        <taxon>Phaeophyceae</taxon>
        <taxon>Ectocarpales</taxon>
        <taxon>Ectocarpaceae</taxon>
        <taxon>Ectocarpus</taxon>
    </lineage>
</organism>
<dbReference type="SMART" id="SM00755">
    <property type="entry name" value="Grip"/>
    <property type="match status" value="1"/>
</dbReference>
<evidence type="ECO:0000259" key="2">
    <source>
        <dbReference type="PROSITE" id="PS50913"/>
    </source>
</evidence>
<evidence type="ECO:0000256" key="1">
    <source>
        <dbReference type="SAM" id="Coils"/>
    </source>
</evidence>
<name>D8LGD5_ECTSI</name>
<dbReference type="AlphaFoldDB" id="D8LGD5"/>
<keyword evidence="4" id="KW-1185">Reference proteome</keyword>
<feature type="domain" description="GRIP" evidence="2">
    <location>
        <begin position="65"/>
        <end position="115"/>
    </location>
</feature>
<protein>
    <recommendedName>
        <fullName evidence="2">GRIP domain-containing protein</fullName>
    </recommendedName>
</protein>
<evidence type="ECO:0000313" key="4">
    <source>
        <dbReference type="Proteomes" id="UP000002630"/>
    </source>
</evidence>
<sequence length="174" mass="18588">MAVAELERRHTSVEGHVQAEVTEMRNELAEALLRVEQLSAQESLLKSTIRALETDLVTERNLGSGETAPINVAYLKSAVVRYMSTRDAGEQRSLLRVISTILQFTKQEVADVEARITELEKTMVRRAGSMVGGAGRRVGGVVGGVVGLVWGGGRAAPADGGDGVDVTEDGGEER</sequence>
<accession>D8LGD5</accession>
<dbReference type="InterPro" id="IPR000237">
    <property type="entry name" value="GRIP_dom"/>
</dbReference>
<dbReference type="EMBL" id="FN649760">
    <property type="protein sequence ID" value="CBN75710.1"/>
    <property type="molecule type" value="Genomic_DNA"/>
</dbReference>
<dbReference type="Proteomes" id="UP000002630">
    <property type="component" value="Unassembled WGS sequence"/>
</dbReference>
<keyword evidence="1" id="KW-0175">Coiled coil</keyword>
<proteinExistence type="predicted"/>
<dbReference type="Gene3D" id="1.10.220.60">
    <property type="entry name" value="GRIP domain"/>
    <property type="match status" value="1"/>
</dbReference>
<dbReference type="OrthoDB" id="9898580at2759"/>
<evidence type="ECO:0000313" key="3">
    <source>
        <dbReference type="EMBL" id="CBN75710.1"/>
    </source>
</evidence>
<dbReference type="PROSITE" id="PS50913">
    <property type="entry name" value="GRIP"/>
    <property type="match status" value="1"/>
</dbReference>
<feature type="coiled-coil region" evidence="1">
    <location>
        <begin position="21"/>
        <end position="55"/>
    </location>
</feature>
<dbReference type="InParanoid" id="D8LGD5"/>
<reference evidence="3 4" key="1">
    <citation type="journal article" date="2010" name="Nature">
        <title>The Ectocarpus genome and the independent evolution of multicellularity in brown algae.</title>
        <authorList>
            <person name="Cock J.M."/>
            <person name="Sterck L."/>
            <person name="Rouze P."/>
            <person name="Scornet D."/>
            <person name="Allen A.E."/>
            <person name="Amoutzias G."/>
            <person name="Anthouard V."/>
            <person name="Artiguenave F."/>
            <person name="Aury J.M."/>
            <person name="Badger J.H."/>
            <person name="Beszteri B."/>
            <person name="Billiau K."/>
            <person name="Bonnet E."/>
            <person name="Bothwell J.H."/>
            <person name="Bowler C."/>
            <person name="Boyen C."/>
            <person name="Brownlee C."/>
            <person name="Carrano C.J."/>
            <person name="Charrier B."/>
            <person name="Cho G.Y."/>
            <person name="Coelho S.M."/>
            <person name="Collen J."/>
            <person name="Corre E."/>
            <person name="Da Silva C."/>
            <person name="Delage L."/>
            <person name="Delaroque N."/>
            <person name="Dittami S.M."/>
            <person name="Doulbeau S."/>
            <person name="Elias M."/>
            <person name="Farnham G."/>
            <person name="Gachon C.M."/>
            <person name="Gschloessl B."/>
            <person name="Heesch S."/>
            <person name="Jabbari K."/>
            <person name="Jubin C."/>
            <person name="Kawai H."/>
            <person name="Kimura K."/>
            <person name="Kloareg B."/>
            <person name="Kupper F.C."/>
            <person name="Lang D."/>
            <person name="Le Bail A."/>
            <person name="Leblanc C."/>
            <person name="Lerouge P."/>
            <person name="Lohr M."/>
            <person name="Lopez P.J."/>
            <person name="Martens C."/>
            <person name="Maumus F."/>
            <person name="Michel G."/>
            <person name="Miranda-Saavedra D."/>
            <person name="Morales J."/>
            <person name="Moreau H."/>
            <person name="Motomura T."/>
            <person name="Nagasato C."/>
            <person name="Napoli C.A."/>
            <person name="Nelson D.R."/>
            <person name="Nyvall-Collen P."/>
            <person name="Peters A.F."/>
            <person name="Pommier C."/>
            <person name="Potin P."/>
            <person name="Poulain J."/>
            <person name="Quesneville H."/>
            <person name="Read B."/>
            <person name="Rensing S.A."/>
            <person name="Ritter A."/>
            <person name="Rousvoal S."/>
            <person name="Samanta M."/>
            <person name="Samson G."/>
            <person name="Schroeder D.C."/>
            <person name="Segurens B."/>
            <person name="Strittmatter M."/>
            <person name="Tonon T."/>
            <person name="Tregear J.W."/>
            <person name="Valentin K."/>
            <person name="von Dassow P."/>
            <person name="Yamagishi T."/>
            <person name="Van de Peer Y."/>
            <person name="Wincker P."/>
        </authorList>
    </citation>
    <scope>NUCLEOTIDE SEQUENCE [LARGE SCALE GENOMIC DNA]</scope>
    <source>
        <strain evidence="4">Ec32 / CCAP1310/4</strain>
    </source>
</reference>
<dbReference type="Pfam" id="PF01465">
    <property type="entry name" value="GRIP"/>
    <property type="match status" value="1"/>
</dbReference>
<gene>
    <name evidence="3" type="ORF">Esi_0167_0001</name>
</gene>